<evidence type="ECO:0000313" key="2">
    <source>
        <dbReference type="EMBL" id="QGZ56433.1"/>
    </source>
</evidence>
<dbReference type="KEGG" id="pacp:FAZ97_15715"/>
<name>A0A7Z2G741_9BURK</name>
<evidence type="ECO:0000313" key="3">
    <source>
        <dbReference type="Proteomes" id="UP000434209"/>
    </source>
</evidence>
<reference evidence="2 3" key="1">
    <citation type="submission" date="2019-12" db="EMBL/GenBank/DDBJ databases">
        <title>Paraburkholderia acidiphila 7Q-K02 sp. nov and Paraburkholderia acidisoli DHF22 sp. nov., two strains isolated from forest soil.</title>
        <authorList>
            <person name="Gao Z."/>
            <person name="Qiu L."/>
        </authorList>
    </citation>
    <scope>NUCLEOTIDE SEQUENCE [LARGE SCALE GENOMIC DNA]</scope>
    <source>
        <strain evidence="2 3">7Q-K02</strain>
    </source>
</reference>
<dbReference type="RefSeq" id="WP_158759395.1">
    <property type="nucleotide sequence ID" value="NZ_CP046910.1"/>
</dbReference>
<evidence type="ECO:0000256" key="1">
    <source>
        <dbReference type="SAM" id="MobiDB-lite"/>
    </source>
</evidence>
<dbReference type="SUPFAM" id="SSF52980">
    <property type="entry name" value="Restriction endonuclease-like"/>
    <property type="match status" value="1"/>
</dbReference>
<proteinExistence type="predicted"/>
<organism evidence="2 3">
    <name type="scientific">Paraburkholderia acidiphila</name>
    <dbReference type="NCBI Taxonomy" id="2571747"/>
    <lineage>
        <taxon>Bacteria</taxon>
        <taxon>Pseudomonadati</taxon>
        <taxon>Pseudomonadota</taxon>
        <taxon>Betaproteobacteria</taxon>
        <taxon>Burkholderiales</taxon>
        <taxon>Burkholderiaceae</taxon>
        <taxon>Paraburkholderia</taxon>
    </lineage>
</organism>
<protein>
    <submittedName>
        <fullName evidence="2">Uncharacterized protein</fullName>
    </submittedName>
</protein>
<gene>
    <name evidence="2" type="ORF">FAZ97_15715</name>
</gene>
<feature type="compositionally biased region" description="Polar residues" evidence="1">
    <location>
        <begin position="1"/>
        <end position="10"/>
    </location>
</feature>
<feature type="region of interest" description="Disordered" evidence="1">
    <location>
        <begin position="1"/>
        <end position="32"/>
    </location>
</feature>
<keyword evidence="3" id="KW-1185">Reference proteome</keyword>
<dbReference type="Proteomes" id="UP000434209">
    <property type="component" value="Chromosome 2"/>
</dbReference>
<feature type="compositionally biased region" description="Basic and acidic residues" evidence="1">
    <location>
        <begin position="11"/>
        <end position="32"/>
    </location>
</feature>
<dbReference type="GO" id="GO:0003676">
    <property type="term" value="F:nucleic acid binding"/>
    <property type="evidence" value="ECO:0007669"/>
    <property type="project" value="InterPro"/>
</dbReference>
<dbReference type="Gene3D" id="3.40.1350.10">
    <property type="match status" value="1"/>
</dbReference>
<accession>A0A7Z2G741</accession>
<dbReference type="EMBL" id="CP046910">
    <property type="protein sequence ID" value="QGZ56433.1"/>
    <property type="molecule type" value="Genomic_DNA"/>
</dbReference>
<dbReference type="InterPro" id="IPR011856">
    <property type="entry name" value="tRNA_endonuc-like_dom_sf"/>
</dbReference>
<dbReference type="InterPro" id="IPR011335">
    <property type="entry name" value="Restrct_endonuc-II-like"/>
</dbReference>
<sequence length="302" mass="33687">MKSASPTQSEKQQRVFQKERRGTGDGRDYVPGRALREMGGVGRLHRFACARCGGRQIVLPSDASLAVFLQEHWDPATCELKEYYPHLDVAETQKIAVSLDVRHPRLTDGSPAILITSLLVCRRTGGSYQWNAIDITSSRSAPRAPSPARAIKAAYWHRAGVPYRIVHTEGLNSHRAKHLWDLFNVAEGVLSRGLTDAEKEAQQVIIRRFRSRKDATLIELCHGAADSHGIGRAECVAAMRRLIALRMIECSLDVPVLLAQPRRGVRICVAEKQRDSHPPAPAPEIRLVSALVRWKKQFMKNG</sequence>
<dbReference type="OrthoDB" id="5291587at2"/>
<dbReference type="AlphaFoldDB" id="A0A7Z2G741"/>